<sequence>MPKKSNPAPVRILHLSDFHFSSSKAWDADPVLRDLASFIGKEVREGLQPDLVTITGDLAFSGTTEEYALAKAWLENQLWPALPGDFSRDRLLLVPGNHDVDRGKVGHSARALQSDLLNSNPIDQNKLAKILGDVEESPTLLKRHHAYLSFLSDWLGETQTLPWWQRSFVLQDSRLQIAGLDSAFMAFKDKERGDLLLSRYQINQTVSQKDAEKADWRIALLHHPWDYLAESDSHESRALIHQHCDLVLRGHLHKTQTERVVPPDPSRACLELAAGCVYENSQYPNAFQWIDLWNHPQRVKVLFRAWLHNAWGIDRNQPGCPEGAAEYDLSTSALDGKTATHRTKKTNATPKTKSIAEVPGLARYREAAESKNAAIELAGFKTKLRVPIDLTELYVPLHAMVDLRATGGCDFANAHDAMTKLDGHSTMEIPLIRAFAEAKQRKRRGLVILGDPGSGKTTHLKRLLLACLRESPHNLGLEADTVPVFLPLRMLDDLNSGIDAFIEKTLDDPHFGTTKGFGKRLLERGHLLLLFDGLDEVSEPRQRARVSRWIEEAARSRPTCTAVVTCRFAGYDAAARLDSAFLELHLRPLTPEQAESFIRNWYHAVETGLAIDPAQGKIEATHRAEGLVQRLLEPDFRSARMAEMTRNPLLLANLCLVHRDRGTLPRNRHKLYDDCIEVLLELWRNEKKLPISVSAEIGRRTLQPIALWLHGQEQRTRATVEELAPVIEPVLQSLRWQGGDAAGFLRAMRDESGLLTGWGPEQYGFMHLGFQEYLASLEMRRLAFEGDKDAVLEELACHYGQSWWQEVILLLIAQGNPSLFVPFVQAALRQPGFANEKELLGFIMEEAAEVSAEPFVEYVNEYIREPMEDRVSTVSAILPVLRRLLPADEYEGVLQASAVHSVGDRMIVVDTQAIGIGQASLPTGISPNGEVELLSIPGGSFLMGSPDGVGEKSEHPQHLVQIKPFRLGLYPVTNEQYRSFLQANPQAKEPLYWADRRFNQSQQPVVGISREEALHFCAWAGGRLPTEAEWEYACRAGTATQFHWGDDEVKAADYAWYGEDWEKGSTHAVGEKLPNPWGLYDMTGNVWEWGQDIWHENYQGAPTNGSAWETGGEKARRVIRGGSWILDPDNLRSANRYGINTDYRDFNIGFRLAQDI</sequence>
<gene>
    <name evidence="2" type="ORF">DM484_21425</name>
</gene>
<dbReference type="InterPro" id="IPR007111">
    <property type="entry name" value="NACHT_NTPase"/>
</dbReference>
<protein>
    <recommendedName>
        <fullName evidence="1">NACHT domain-containing protein</fullName>
    </recommendedName>
</protein>
<dbReference type="Gene3D" id="3.40.50.300">
    <property type="entry name" value="P-loop containing nucleotide triphosphate hydrolases"/>
    <property type="match status" value="1"/>
</dbReference>
<dbReference type="SUPFAM" id="SSF56300">
    <property type="entry name" value="Metallo-dependent phosphatases"/>
    <property type="match status" value="1"/>
</dbReference>
<dbReference type="InterPro" id="IPR004843">
    <property type="entry name" value="Calcineurin-like_PHP"/>
</dbReference>
<dbReference type="GO" id="GO:0120147">
    <property type="term" value="F:formylglycine-generating oxidase activity"/>
    <property type="evidence" value="ECO:0007669"/>
    <property type="project" value="TreeGrafter"/>
</dbReference>
<evidence type="ECO:0000313" key="2">
    <source>
        <dbReference type="EMBL" id="PZN74425.1"/>
    </source>
</evidence>
<dbReference type="Pfam" id="PF00149">
    <property type="entry name" value="Metallophos"/>
    <property type="match status" value="1"/>
</dbReference>
<dbReference type="InterPro" id="IPR005532">
    <property type="entry name" value="SUMF_dom"/>
</dbReference>
<dbReference type="SUPFAM" id="SSF52540">
    <property type="entry name" value="P-loop containing nucleoside triphosphate hydrolases"/>
    <property type="match status" value="1"/>
</dbReference>
<dbReference type="PANTHER" id="PTHR23150">
    <property type="entry name" value="SULFATASE MODIFYING FACTOR 1, 2"/>
    <property type="match status" value="1"/>
</dbReference>
<organism evidence="2 3">
    <name type="scientific">Candidatus Methylumidiphilus alinenensis</name>
    <dbReference type="NCBI Taxonomy" id="2202197"/>
    <lineage>
        <taxon>Bacteria</taxon>
        <taxon>Pseudomonadati</taxon>
        <taxon>Pseudomonadota</taxon>
        <taxon>Gammaproteobacteria</taxon>
        <taxon>Methylococcales</taxon>
        <taxon>Candidatus Methylumidiphilus</taxon>
    </lineage>
</organism>
<dbReference type="Pfam" id="PF03781">
    <property type="entry name" value="FGE-sulfatase"/>
    <property type="match status" value="1"/>
</dbReference>
<dbReference type="Gene3D" id="3.90.1580.10">
    <property type="entry name" value="paralog of FGE (formylglycine-generating enzyme)"/>
    <property type="match status" value="1"/>
</dbReference>
<name>A0A2W4QQE7_9GAMM</name>
<dbReference type="InterPro" id="IPR016187">
    <property type="entry name" value="CTDL_fold"/>
</dbReference>
<evidence type="ECO:0000313" key="3">
    <source>
        <dbReference type="Proteomes" id="UP000249396"/>
    </source>
</evidence>
<accession>A0A2W4QQE7</accession>
<feature type="domain" description="NACHT" evidence="1">
    <location>
        <begin position="444"/>
        <end position="567"/>
    </location>
</feature>
<reference evidence="2 3" key="1">
    <citation type="journal article" date="2018" name="Aquat. Microb. Ecol.">
        <title>Gammaproteobacterial methanotrophs dominate.</title>
        <authorList>
            <person name="Rissanen A.J."/>
            <person name="Saarenheimo J."/>
            <person name="Tiirola M."/>
            <person name="Peura S."/>
            <person name="Aalto S.L."/>
            <person name="Karvinen A."/>
            <person name="Nykanen H."/>
        </authorList>
    </citation>
    <scope>NUCLEOTIDE SEQUENCE [LARGE SCALE GENOMIC DNA]</scope>
    <source>
        <strain evidence="2">AMbin10</strain>
    </source>
</reference>
<dbReference type="SUPFAM" id="SSF56436">
    <property type="entry name" value="C-type lectin-like"/>
    <property type="match status" value="1"/>
</dbReference>
<dbReference type="PROSITE" id="PS50837">
    <property type="entry name" value="NACHT"/>
    <property type="match status" value="1"/>
</dbReference>
<dbReference type="InterPro" id="IPR029052">
    <property type="entry name" value="Metallo-depent_PP-like"/>
</dbReference>
<dbReference type="PANTHER" id="PTHR23150:SF19">
    <property type="entry name" value="FORMYLGLYCINE-GENERATING ENZYME"/>
    <property type="match status" value="1"/>
</dbReference>
<dbReference type="GO" id="GO:0016787">
    <property type="term" value="F:hydrolase activity"/>
    <property type="evidence" value="ECO:0007669"/>
    <property type="project" value="InterPro"/>
</dbReference>
<dbReference type="InterPro" id="IPR042095">
    <property type="entry name" value="SUMF_sf"/>
</dbReference>
<proteinExistence type="predicted"/>
<dbReference type="EMBL" id="QJPH01000430">
    <property type="protein sequence ID" value="PZN74425.1"/>
    <property type="molecule type" value="Genomic_DNA"/>
</dbReference>
<dbReference type="InterPro" id="IPR027417">
    <property type="entry name" value="P-loop_NTPase"/>
</dbReference>
<dbReference type="Proteomes" id="UP000249396">
    <property type="component" value="Unassembled WGS sequence"/>
</dbReference>
<dbReference type="Gene3D" id="3.60.21.10">
    <property type="match status" value="1"/>
</dbReference>
<comment type="caution">
    <text evidence="2">The sequence shown here is derived from an EMBL/GenBank/DDBJ whole genome shotgun (WGS) entry which is preliminary data.</text>
</comment>
<dbReference type="AlphaFoldDB" id="A0A2W4QQE7"/>
<dbReference type="InterPro" id="IPR051043">
    <property type="entry name" value="Sulfatase_Mod_Factor_Kinase"/>
</dbReference>
<evidence type="ECO:0000259" key="1">
    <source>
        <dbReference type="PROSITE" id="PS50837"/>
    </source>
</evidence>
<dbReference type="Pfam" id="PF05729">
    <property type="entry name" value="NACHT"/>
    <property type="match status" value="1"/>
</dbReference>